<reference evidence="10 11" key="1">
    <citation type="submission" date="2024-11" db="EMBL/GenBank/DDBJ databases">
        <title>Adaptive evolution of stress response genes in parasites aligns with host niche diversity.</title>
        <authorList>
            <person name="Hahn C."/>
            <person name="Resl P."/>
        </authorList>
    </citation>
    <scope>NUCLEOTIDE SEQUENCE [LARGE SCALE GENOMIC DNA]</scope>
    <source>
        <strain evidence="10">EGGRZ-B1_66</strain>
        <tissue evidence="10">Body</tissue>
    </source>
</reference>
<dbReference type="InterPro" id="IPR027417">
    <property type="entry name" value="P-loop_NTPase"/>
</dbReference>
<dbReference type="PANTHER" id="PTHR47959:SF1">
    <property type="entry name" value="ATP-DEPENDENT RNA HELICASE DBPA"/>
    <property type="match status" value="1"/>
</dbReference>
<evidence type="ECO:0000259" key="7">
    <source>
        <dbReference type="PROSITE" id="PS51192"/>
    </source>
</evidence>
<dbReference type="EMBL" id="JBJKFK010000248">
    <property type="protein sequence ID" value="KAL3318399.1"/>
    <property type="molecule type" value="Genomic_DNA"/>
</dbReference>
<name>A0ABD2QFT4_9PLAT</name>
<dbReference type="GO" id="GO:0003724">
    <property type="term" value="F:RNA helicase activity"/>
    <property type="evidence" value="ECO:0007669"/>
    <property type="project" value="UniProtKB-EC"/>
</dbReference>
<keyword evidence="11" id="KW-1185">Reference proteome</keyword>
<evidence type="ECO:0000256" key="5">
    <source>
        <dbReference type="ARBA" id="ARBA00022840"/>
    </source>
</evidence>
<dbReference type="InterPro" id="IPR001650">
    <property type="entry name" value="Helicase_C-like"/>
</dbReference>
<dbReference type="SMART" id="SM00487">
    <property type="entry name" value="DEXDc"/>
    <property type="match status" value="1"/>
</dbReference>
<dbReference type="AlphaFoldDB" id="A0ABD2QFT4"/>
<keyword evidence="5" id="KW-0067">ATP-binding</keyword>
<keyword evidence="3" id="KW-0378">Hydrolase</keyword>
<accession>A0ABD2QFT4</accession>
<dbReference type="Gene3D" id="3.40.50.300">
    <property type="entry name" value="P-loop containing nucleotide triphosphate hydrolases"/>
    <property type="match status" value="2"/>
</dbReference>
<evidence type="ECO:0000259" key="8">
    <source>
        <dbReference type="PROSITE" id="PS51194"/>
    </source>
</evidence>
<dbReference type="PROSITE" id="PS51195">
    <property type="entry name" value="Q_MOTIF"/>
    <property type="match status" value="1"/>
</dbReference>
<dbReference type="Proteomes" id="UP001626550">
    <property type="component" value="Unassembled WGS sequence"/>
</dbReference>
<dbReference type="GO" id="GO:0016787">
    <property type="term" value="F:hydrolase activity"/>
    <property type="evidence" value="ECO:0007669"/>
    <property type="project" value="UniProtKB-KW"/>
</dbReference>
<dbReference type="PROSITE" id="PS51192">
    <property type="entry name" value="HELICASE_ATP_BIND_1"/>
    <property type="match status" value="1"/>
</dbReference>
<feature type="domain" description="Helicase C-terminal" evidence="8">
    <location>
        <begin position="326"/>
        <end position="476"/>
    </location>
</feature>
<dbReference type="InterPro" id="IPR050079">
    <property type="entry name" value="DEAD_box_RNA_helicase"/>
</dbReference>
<evidence type="ECO:0000313" key="10">
    <source>
        <dbReference type="EMBL" id="KAL3318399.1"/>
    </source>
</evidence>
<dbReference type="PANTHER" id="PTHR47959">
    <property type="entry name" value="ATP-DEPENDENT RNA HELICASE RHLE-RELATED"/>
    <property type="match status" value="1"/>
</dbReference>
<evidence type="ECO:0000256" key="2">
    <source>
        <dbReference type="ARBA" id="ARBA00022741"/>
    </source>
</evidence>
<dbReference type="InterPro" id="IPR011545">
    <property type="entry name" value="DEAD/DEAH_box_helicase_dom"/>
</dbReference>
<evidence type="ECO:0000256" key="6">
    <source>
        <dbReference type="PROSITE-ProRule" id="PRU00552"/>
    </source>
</evidence>
<organism evidence="10 11">
    <name type="scientific">Cichlidogyrus casuarinus</name>
    <dbReference type="NCBI Taxonomy" id="1844966"/>
    <lineage>
        <taxon>Eukaryota</taxon>
        <taxon>Metazoa</taxon>
        <taxon>Spiralia</taxon>
        <taxon>Lophotrochozoa</taxon>
        <taxon>Platyhelminthes</taxon>
        <taxon>Monogenea</taxon>
        <taxon>Monopisthocotylea</taxon>
        <taxon>Dactylogyridea</taxon>
        <taxon>Ancyrocephalidae</taxon>
        <taxon>Cichlidogyrus</taxon>
    </lineage>
</organism>
<dbReference type="GO" id="GO:0005524">
    <property type="term" value="F:ATP binding"/>
    <property type="evidence" value="ECO:0007669"/>
    <property type="project" value="UniProtKB-KW"/>
</dbReference>
<dbReference type="EC" id="3.6.4.13" evidence="1"/>
<evidence type="ECO:0000256" key="4">
    <source>
        <dbReference type="ARBA" id="ARBA00022806"/>
    </source>
</evidence>
<gene>
    <name evidence="10" type="primary">DDX25</name>
    <name evidence="10" type="ORF">Ciccas_002938</name>
</gene>
<evidence type="ECO:0000256" key="3">
    <source>
        <dbReference type="ARBA" id="ARBA00022801"/>
    </source>
</evidence>
<evidence type="ECO:0000313" key="11">
    <source>
        <dbReference type="Proteomes" id="UP001626550"/>
    </source>
</evidence>
<proteinExistence type="predicted"/>
<dbReference type="Pfam" id="PF00270">
    <property type="entry name" value="DEAD"/>
    <property type="match status" value="1"/>
</dbReference>
<dbReference type="InterPro" id="IPR014014">
    <property type="entry name" value="RNA_helicase_DEAD_Q_motif"/>
</dbReference>
<dbReference type="SUPFAM" id="SSF52540">
    <property type="entry name" value="P-loop containing nucleoside triphosphate hydrolases"/>
    <property type="match status" value="1"/>
</dbReference>
<protein>
    <recommendedName>
        <fullName evidence="1">RNA helicase</fullName>
        <ecNumber evidence="1">3.6.4.13</ecNumber>
    </recommendedName>
</protein>
<dbReference type="CDD" id="cd18787">
    <property type="entry name" value="SF2_C_DEAD"/>
    <property type="match status" value="1"/>
</dbReference>
<evidence type="ECO:0000259" key="9">
    <source>
        <dbReference type="PROSITE" id="PS51195"/>
    </source>
</evidence>
<dbReference type="PROSITE" id="PS51194">
    <property type="entry name" value="HELICASE_CTER"/>
    <property type="match status" value="1"/>
</dbReference>
<comment type="caution">
    <text evidence="10">The sequence shown here is derived from an EMBL/GenBank/DDBJ whole genome shotgun (WGS) entry which is preliminary data.</text>
</comment>
<dbReference type="InterPro" id="IPR014001">
    <property type="entry name" value="Helicase_ATP-bd"/>
</dbReference>
<dbReference type="SMART" id="SM00490">
    <property type="entry name" value="HELICc"/>
    <property type="match status" value="1"/>
</dbReference>
<feature type="domain" description="Helicase ATP-binding" evidence="7">
    <location>
        <begin position="122"/>
        <end position="298"/>
    </location>
</feature>
<sequence>MSMFKGDDSNALQEYLSKLVQIRNTEPSAYVTDYPRPITKQYDAEDLDEVSRADKSYIDKLFKTELVETREEDIELLRADPTNPLHSAKNFKELNLNDDVLKGIYEMRFRKPSGIQEKALPYLLSPNPVNIIAQSQSGTGKTATFLLTMINKVDPSIHFCQAICLSPTRELASQIATVGSQMAKYVNGITFGLAIKESDSLSLDRHGFVTNQIVVATPGTLYRMFKESGTREMINPDQVKVFVFDEADVLLDQDGFYDISMRIKQKLNSQCQILLFSATFDDDLSEFSREIVHNPMVIRVKRNQLTLDNIKQYYRPLPDLASKYRFLIEIYKNFTVGQAIVFCSTRNEAHWLQDQLEADGHSVGVLTAALDVPSRENIINRFRDSFERVLIATNVMNNHCSGLDIPQVNLIVNWNMPRDRRFRADCETYLHRIGRSGRFGKKGLAINFVTPEEKSILTEIENHFGMYPTLTHTNAL</sequence>
<keyword evidence="2" id="KW-0547">Nucleotide-binding</keyword>
<keyword evidence="4 10" id="KW-0347">Helicase</keyword>
<evidence type="ECO:0000256" key="1">
    <source>
        <dbReference type="ARBA" id="ARBA00012552"/>
    </source>
</evidence>
<dbReference type="Pfam" id="PF00271">
    <property type="entry name" value="Helicase_C"/>
    <property type="match status" value="1"/>
</dbReference>
<feature type="short sequence motif" description="Q motif" evidence="6">
    <location>
        <begin position="89"/>
        <end position="117"/>
    </location>
</feature>
<feature type="domain" description="DEAD-box RNA helicase Q" evidence="9">
    <location>
        <begin position="89"/>
        <end position="117"/>
    </location>
</feature>